<keyword evidence="1" id="KW-0456">Lyase</keyword>
<dbReference type="Proteomes" id="UP000095558">
    <property type="component" value="Unassembled WGS sequence"/>
</dbReference>
<evidence type="ECO:0000313" key="2">
    <source>
        <dbReference type="Proteomes" id="UP000095558"/>
    </source>
</evidence>
<organism evidence="1 2">
    <name type="scientific">Clostridium disporicum</name>
    <dbReference type="NCBI Taxonomy" id="84024"/>
    <lineage>
        <taxon>Bacteria</taxon>
        <taxon>Bacillati</taxon>
        <taxon>Bacillota</taxon>
        <taxon>Clostridia</taxon>
        <taxon>Eubacteriales</taxon>
        <taxon>Clostridiaceae</taxon>
        <taxon>Clostridium</taxon>
    </lineage>
</organism>
<dbReference type="GeneID" id="83010352"/>
<sequence length="283" mass="32077">MSKKCSFIKTPDDLKAINKGLSKITTHGTETLNLFWNTDIKILEKILPPQLKPASSMVIVYVCHIPYISLGTPYSEAGIIIPVLYNNESYNYMLDVVLSNNQDMAMLIGREILGFQKKLAEKITLHRNGDTVTVSVKRNGINFFNATAEIVTSNINTNNLTTNSSSINQPSISKGLTLTCNFKYNCNRLLFNNIELQEYEQETILASTEKAIITDINLTPSLDNPWSELKVIEPLGAQYQITSESYEYPPTTLEKLYGPEYYKYLLGRYDSSQMGYPYRNFND</sequence>
<dbReference type="InterPro" id="IPR023375">
    <property type="entry name" value="ADC_dom_sf"/>
</dbReference>
<name>A0A174H823_9CLOT</name>
<dbReference type="SUPFAM" id="SSF160104">
    <property type="entry name" value="Acetoacetate decarboxylase-like"/>
    <property type="match status" value="1"/>
</dbReference>
<dbReference type="InterPro" id="IPR010451">
    <property type="entry name" value="Acetoacetate_decarboxylase"/>
</dbReference>
<evidence type="ECO:0000313" key="1">
    <source>
        <dbReference type="EMBL" id="CUO71034.1"/>
    </source>
</evidence>
<dbReference type="Pfam" id="PF06314">
    <property type="entry name" value="ADC"/>
    <property type="match status" value="1"/>
</dbReference>
<gene>
    <name evidence="1" type="primary">adc</name>
    <name evidence="1" type="ORF">ERS852470_03135</name>
</gene>
<proteinExistence type="predicted"/>
<accession>A0A174H823</accession>
<dbReference type="EMBL" id="CYZV01000042">
    <property type="protein sequence ID" value="CUO71034.1"/>
    <property type="molecule type" value="Genomic_DNA"/>
</dbReference>
<dbReference type="GO" id="GO:0047602">
    <property type="term" value="F:acetoacetate decarboxylase activity"/>
    <property type="evidence" value="ECO:0007669"/>
    <property type="project" value="UniProtKB-EC"/>
</dbReference>
<dbReference type="EC" id="4.1.1.4" evidence="1"/>
<dbReference type="OrthoDB" id="1633687at2"/>
<reference evidence="1 2" key="1">
    <citation type="submission" date="2015-09" db="EMBL/GenBank/DDBJ databases">
        <authorList>
            <consortium name="Pathogen Informatics"/>
        </authorList>
    </citation>
    <scope>NUCLEOTIDE SEQUENCE [LARGE SCALE GENOMIC DNA]</scope>
    <source>
        <strain evidence="1 2">2789STDY5834855</strain>
    </source>
</reference>
<dbReference type="AlphaFoldDB" id="A0A174H823"/>
<dbReference type="RefSeq" id="WP_042393667.1">
    <property type="nucleotide sequence ID" value="NZ_CYZV01000042.1"/>
</dbReference>
<protein>
    <submittedName>
        <fullName evidence="1">NADH:flavin oxidoreductase</fullName>
        <ecNumber evidence="1">4.1.1.4</ecNumber>
    </submittedName>
</protein>
<dbReference type="Gene3D" id="2.40.400.10">
    <property type="entry name" value="Acetoacetate decarboxylase-like"/>
    <property type="match status" value="1"/>
</dbReference>